<proteinExistence type="predicted"/>
<organism evidence="1">
    <name type="scientific">gut metagenome</name>
    <dbReference type="NCBI Taxonomy" id="749906"/>
    <lineage>
        <taxon>unclassified sequences</taxon>
        <taxon>metagenomes</taxon>
        <taxon>organismal metagenomes</taxon>
    </lineage>
</organism>
<name>J9G0Y9_9ZZZZ</name>
<comment type="caution">
    <text evidence="1">The sequence shown here is derived from an EMBL/GenBank/DDBJ whole genome shotgun (WGS) entry which is preliminary data.</text>
</comment>
<gene>
    <name evidence="1" type="ORF">EVA_11401</name>
</gene>
<dbReference type="EMBL" id="AMCI01003346">
    <property type="protein sequence ID" value="EJX00494.1"/>
    <property type="molecule type" value="Genomic_DNA"/>
</dbReference>
<protein>
    <submittedName>
        <fullName evidence="1">Uncharacterized protein</fullName>
    </submittedName>
</protein>
<accession>J9G0Y9</accession>
<sequence length="98" mass="11538">MNRRRARAFRLSYICGAPPSERVLHLLLRAGRLDAPAFRRPYDRRQRFAARLDAAPLPLSARRRQALDVPFRAKFRGDPRRQKFWRRALRNAVNPEGC</sequence>
<evidence type="ECO:0000313" key="1">
    <source>
        <dbReference type="EMBL" id="EJX00494.1"/>
    </source>
</evidence>
<dbReference type="AlphaFoldDB" id="J9G0Y9"/>
<reference evidence="1" key="1">
    <citation type="journal article" date="2012" name="PLoS ONE">
        <title>Gene sets for utilization of primary and secondary nutrition supplies in the distal gut of endangered iberian lynx.</title>
        <authorList>
            <person name="Alcaide M."/>
            <person name="Messina E."/>
            <person name="Richter M."/>
            <person name="Bargiela R."/>
            <person name="Peplies J."/>
            <person name="Huws S.A."/>
            <person name="Newbold C.J."/>
            <person name="Golyshin P.N."/>
            <person name="Simon M.A."/>
            <person name="Lopez G."/>
            <person name="Yakimov M.M."/>
            <person name="Ferrer M."/>
        </authorList>
    </citation>
    <scope>NUCLEOTIDE SEQUENCE</scope>
</reference>